<dbReference type="InterPro" id="IPR023346">
    <property type="entry name" value="Lysozyme-like_dom_sf"/>
</dbReference>
<comment type="catalytic activity">
    <reaction evidence="1">
        <text>Endohydrolysis of beta-(1-&gt;4)-linkages between D-glucosamine residues in a partly acetylated chitosan.</text>
        <dbReference type="EC" id="3.2.1.132"/>
    </reaction>
</comment>
<comment type="function">
    <text evidence="1">Aids in the defense against invading fungal pathogens by degrading their cell wall chitosan.</text>
</comment>
<protein>
    <recommendedName>
        <fullName evidence="1">Chitosanase</fullName>
        <ecNumber evidence="1">3.2.1.132</ecNumber>
    </recommendedName>
</protein>
<dbReference type="EC" id="3.2.1.132" evidence="1"/>
<dbReference type="GO" id="GO:0005576">
    <property type="term" value="C:extracellular region"/>
    <property type="evidence" value="ECO:0007669"/>
    <property type="project" value="UniProtKB-SubCell"/>
</dbReference>
<feature type="active site" description="Nucleophile" evidence="2">
    <location>
        <position position="77"/>
    </location>
</feature>
<dbReference type="SUPFAM" id="SSF53955">
    <property type="entry name" value="Lysozyme-like"/>
    <property type="match status" value="1"/>
</dbReference>
<dbReference type="Gene3D" id="1.20.141.10">
    <property type="entry name" value="Chitosanase, subunit A, domain 1"/>
    <property type="match status" value="1"/>
</dbReference>
<dbReference type="STRING" id="361279.SAMN05421663_109111"/>
<keyword evidence="1" id="KW-0378">Hydrolase</keyword>
<evidence type="ECO:0000256" key="1">
    <source>
        <dbReference type="PIRNR" id="PIRNR036551"/>
    </source>
</evidence>
<gene>
    <name evidence="3" type="ORF">SAMN05421663_109111</name>
</gene>
<feature type="active site" description="Proton donor" evidence="2">
    <location>
        <position position="59"/>
    </location>
</feature>
<dbReference type="RefSeq" id="WP_170829722.1">
    <property type="nucleotide sequence ID" value="NZ_FMZB01000009.1"/>
</dbReference>
<dbReference type="Proteomes" id="UP000198666">
    <property type="component" value="Unassembled WGS sequence"/>
</dbReference>
<dbReference type="Gene3D" id="3.30.386.10">
    <property type="entry name" value="Chitosanase, subunit A, domain 2"/>
    <property type="match status" value="1"/>
</dbReference>
<comment type="similarity">
    <text evidence="1">Belongs to the glycosyl hydrolase 46 family.</text>
</comment>
<dbReference type="EMBL" id="FMZB01000009">
    <property type="protein sequence ID" value="SDD34378.1"/>
    <property type="molecule type" value="Genomic_DNA"/>
</dbReference>
<keyword evidence="1" id="KW-0964">Secreted</keyword>
<sequence length="279" mass="32050">MKKRFSYVLFSLLVIFGGIYFFQCKEGNTDINTQKKNPDKTIENRYYRQIVYSFVSSAENSSTDYEEQYSYMEDIQDGRGYTAGIIGFTSGTGDLLEVVKEYQKIKPADNILVKYLSPLEAVEGSDSHEGLGAAFEEDWEKVGQTKEMMQAQDNIVDKIYLYPAIKFAEEDGLGLLGQYIYYDALVVHGPGEDPDSFNGIRKEALKVSKSPSQKGKEAEYLKAFLKTRTKIMVKEEAHQDLSRINFQEQLINQDNFELDLPIHWEMYGDEFRLSEQDIN</sequence>
<dbReference type="CDD" id="cd00978">
    <property type="entry name" value="chitosanase_GH46"/>
    <property type="match status" value="1"/>
</dbReference>
<dbReference type="AlphaFoldDB" id="A0A1G6TZ73"/>
<reference evidence="4" key="1">
    <citation type="submission" date="2016-10" db="EMBL/GenBank/DDBJ databases">
        <authorList>
            <person name="Varghese N."/>
            <person name="Submissions S."/>
        </authorList>
    </citation>
    <scope>NUCLEOTIDE SEQUENCE [LARGE SCALE GENOMIC DNA]</scope>
    <source>
        <strain evidence="4">DSM 21620</strain>
    </source>
</reference>
<keyword evidence="1" id="KW-0326">Glycosidase</keyword>
<evidence type="ECO:0000256" key="2">
    <source>
        <dbReference type="PIRSR" id="PIRSR036551-1"/>
    </source>
</evidence>
<organism evidence="3 4">
    <name type="scientific">Terribacillus halophilus</name>
    <dbReference type="NCBI Taxonomy" id="361279"/>
    <lineage>
        <taxon>Bacteria</taxon>
        <taxon>Bacillati</taxon>
        <taxon>Bacillota</taxon>
        <taxon>Bacilli</taxon>
        <taxon>Bacillales</taxon>
        <taxon>Bacillaceae</taxon>
        <taxon>Terribacillus</taxon>
    </lineage>
</organism>
<dbReference type="GO" id="GO:0016977">
    <property type="term" value="F:chitosanase activity"/>
    <property type="evidence" value="ECO:0007669"/>
    <property type="project" value="UniProtKB-UniRule"/>
</dbReference>
<dbReference type="PIRSF" id="PIRSF036551">
    <property type="entry name" value="Chitosanase"/>
    <property type="match status" value="1"/>
</dbReference>
<name>A0A1G6TZ73_9BACI</name>
<proteinExistence type="inferred from homology"/>
<dbReference type="InterPro" id="IPR023099">
    <property type="entry name" value="Glyco_hydro_46_N"/>
</dbReference>
<evidence type="ECO:0000313" key="4">
    <source>
        <dbReference type="Proteomes" id="UP000198666"/>
    </source>
</evidence>
<dbReference type="Pfam" id="PF01374">
    <property type="entry name" value="Glyco_hydro_46"/>
    <property type="match status" value="1"/>
</dbReference>
<comment type="subcellular location">
    <subcellularLocation>
        <location evidence="1">Secreted</location>
    </subcellularLocation>
</comment>
<evidence type="ECO:0000313" key="3">
    <source>
        <dbReference type="EMBL" id="SDD34378.1"/>
    </source>
</evidence>
<dbReference type="GO" id="GO:0005975">
    <property type="term" value="P:carbohydrate metabolic process"/>
    <property type="evidence" value="ECO:0007669"/>
    <property type="project" value="UniProtKB-UniRule"/>
</dbReference>
<accession>A0A1G6TZ73</accession>
<dbReference type="InterPro" id="IPR000400">
    <property type="entry name" value="Glyco_hydro_46"/>
</dbReference>
<keyword evidence="4" id="KW-1185">Reference proteome</keyword>
<dbReference type="PROSITE" id="PS60000">
    <property type="entry name" value="CHITOSANASE_46_80"/>
    <property type="match status" value="1"/>
</dbReference>